<dbReference type="EMBL" id="CP048877">
    <property type="protein sequence ID" value="QIJ71365.1"/>
    <property type="molecule type" value="Genomic_DNA"/>
</dbReference>
<evidence type="ECO:0000313" key="2">
    <source>
        <dbReference type="Proteomes" id="UP000502179"/>
    </source>
</evidence>
<keyword evidence="2" id="KW-1185">Reference proteome</keyword>
<reference evidence="1 2" key="1">
    <citation type="submission" date="2020-02" db="EMBL/GenBank/DDBJ databases">
        <title>Genome analysis of Thermosulfuriphilus ammonigenes ST65T, an anaerobic thermophilic chemolithoautotrophic bacterium isolated from a deep-sea hydrothermal vent.</title>
        <authorList>
            <person name="Slobodkina G."/>
            <person name="Allioux M."/>
            <person name="Merkel A."/>
            <person name="Alain K."/>
            <person name="Jebbar M."/>
            <person name="Slobodkin A."/>
        </authorList>
    </citation>
    <scope>NUCLEOTIDE SEQUENCE [LARGE SCALE GENOMIC DNA]</scope>
    <source>
        <strain evidence="1 2">ST65</strain>
    </source>
</reference>
<organism evidence="1 2">
    <name type="scientific">Thermosulfuriphilus ammonigenes</name>
    <dbReference type="NCBI Taxonomy" id="1936021"/>
    <lineage>
        <taxon>Bacteria</taxon>
        <taxon>Pseudomonadati</taxon>
        <taxon>Thermodesulfobacteriota</taxon>
        <taxon>Thermodesulfobacteria</taxon>
        <taxon>Thermodesulfobacteriales</taxon>
        <taxon>Thermodesulfobacteriaceae</taxon>
        <taxon>Thermosulfuriphilus</taxon>
    </lineage>
</organism>
<sequence>MAEKIVRLEDIIKLAQAGNRIEGEVNLARITATCKVHPEAEIVEEKEAYFLKAMFRFKLADQVYRVEKVYVMGFSDEDLDTTRLNKNIANSRLKEDFRRLKEAGVILEERYFE</sequence>
<proteinExistence type="predicted"/>
<dbReference type="Proteomes" id="UP000502179">
    <property type="component" value="Chromosome"/>
</dbReference>
<gene>
    <name evidence="1" type="ORF">G4V39_03330</name>
</gene>
<dbReference type="RefSeq" id="WP_166031586.1">
    <property type="nucleotide sequence ID" value="NZ_CP048877.1"/>
</dbReference>
<evidence type="ECO:0000313" key="1">
    <source>
        <dbReference type="EMBL" id="QIJ71365.1"/>
    </source>
</evidence>
<protein>
    <submittedName>
        <fullName evidence="1">Uncharacterized protein</fullName>
    </submittedName>
</protein>
<dbReference type="AlphaFoldDB" id="A0A6G7PUK9"/>
<name>A0A6G7PUK9_9BACT</name>
<accession>A0A6G7PUK9</accession>
<dbReference type="KEGG" id="tav:G4V39_03330"/>